<proteinExistence type="predicted"/>
<evidence type="ECO:0000313" key="4">
    <source>
        <dbReference type="EMBL" id="QWG01533.1"/>
    </source>
</evidence>
<sequence>MKTNNIHSLYISLIISLFLFTSCQWSSQYTYQQRSEKKKRELQAKHGGSSSSSNNNNSSVSSNTNKENKPKSKKGIEHKIPPGKKLTPQEYIDYYKEYAIESMHHKKVPASITLAQGLLESGAGNSSLARATNNHFGIKCGGNWSGNTYKYDDDRPNECFRVYNSVLDSYEDHGNFLRTRSWYAPLFKLKITDYKGWAKGLKKAGYATDPKYPSKLINIIEKYRLYEYDKR</sequence>
<reference evidence="4 5" key="1">
    <citation type="submission" date="2021-05" db="EMBL/GenBank/DDBJ databases">
        <title>Comparative genomic studies on the polysaccharide-degrading batcterial strains of the Flammeovirga genus.</title>
        <authorList>
            <person name="Zewei F."/>
            <person name="Zheng Z."/>
            <person name="Yu L."/>
            <person name="Ruyue G."/>
            <person name="Yanhong M."/>
            <person name="Yuanyuan C."/>
            <person name="Jingyan G."/>
            <person name="Wenjun H."/>
        </authorList>
    </citation>
    <scope>NUCLEOTIDE SEQUENCE [LARGE SCALE GENOMIC DNA]</scope>
    <source>
        <strain evidence="4 5">NBRC:100898</strain>
    </source>
</reference>
<keyword evidence="5" id="KW-1185">Reference proteome</keyword>
<dbReference type="Pfam" id="PF01832">
    <property type="entry name" value="Glucosaminidase"/>
    <property type="match status" value="1"/>
</dbReference>
<dbReference type="Proteomes" id="UP000678679">
    <property type="component" value="Chromosome 1"/>
</dbReference>
<feature type="compositionally biased region" description="Low complexity" evidence="2">
    <location>
        <begin position="49"/>
        <end position="65"/>
    </location>
</feature>
<dbReference type="RefSeq" id="WP_169662994.1">
    <property type="nucleotide sequence ID" value="NZ_CP076132.1"/>
</dbReference>
<evidence type="ECO:0000256" key="1">
    <source>
        <dbReference type="ARBA" id="ARBA00022801"/>
    </source>
</evidence>
<evidence type="ECO:0000259" key="3">
    <source>
        <dbReference type="SMART" id="SM00047"/>
    </source>
</evidence>
<dbReference type="InterPro" id="IPR051056">
    <property type="entry name" value="Glycosyl_Hydrolase_73"/>
</dbReference>
<dbReference type="KEGG" id="fya:KMW28_17985"/>
<dbReference type="SMART" id="SM00047">
    <property type="entry name" value="LYZ2"/>
    <property type="match status" value="1"/>
</dbReference>
<accession>A0AAX1N6M8</accession>
<evidence type="ECO:0000256" key="2">
    <source>
        <dbReference type="SAM" id="MobiDB-lite"/>
    </source>
</evidence>
<dbReference type="Gene3D" id="1.10.530.10">
    <property type="match status" value="1"/>
</dbReference>
<evidence type="ECO:0000313" key="5">
    <source>
        <dbReference type="Proteomes" id="UP000678679"/>
    </source>
</evidence>
<dbReference type="PANTHER" id="PTHR33308:SF9">
    <property type="entry name" value="PEPTIDOGLYCAN HYDROLASE FLGJ"/>
    <property type="match status" value="1"/>
</dbReference>
<name>A0AAX1N6M8_9BACT</name>
<dbReference type="AlphaFoldDB" id="A0AAX1N6M8"/>
<dbReference type="InterPro" id="IPR002901">
    <property type="entry name" value="MGlyc_endo_b_GlcNAc-like_dom"/>
</dbReference>
<gene>
    <name evidence="4" type="ORF">KMW28_17985</name>
</gene>
<dbReference type="EMBL" id="CP076132">
    <property type="protein sequence ID" value="QWG01533.1"/>
    <property type="molecule type" value="Genomic_DNA"/>
</dbReference>
<keyword evidence="1" id="KW-0378">Hydrolase</keyword>
<feature type="region of interest" description="Disordered" evidence="2">
    <location>
        <begin position="36"/>
        <end position="84"/>
    </location>
</feature>
<feature type="compositionally biased region" description="Basic and acidic residues" evidence="2">
    <location>
        <begin position="66"/>
        <end position="80"/>
    </location>
</feature>
<dbReference type="PANTHER" id="PTHR33308">
    <property type="entry name" value="PEPTIDOGLYCAN HYDROLASE FLGJ"/>
    <property type="match status" value="1"/>
</dbReference>
<dbReference type="GO" id="GO:0004040">
    <property type="term" value="F:amidase activity"/>
    <property type="evidence" value="ECO:0007669"/>
    <property type="project" value="InterPro"/>
</dbReference>
<organism evidence="4 5">
    <name type="scientific">Flammeovirga yaeyamensis</name>
    <dbReference type="NCBI Taxonomy" id="367791"/>
    <lineage>
        <taxon>Bacteria</taxon>
        <taxon>Pseudomonadati</taxon>
        <taxon>Bacteroidota</taxon>
        <taxon>Cytophagia</taxon>
        <taxon>Cytophagales</taxon>
        <taxon>Flammeovirgaceae</taxon>
        <taxon>Flammeovirga</taxon>
    </lineage>
</organism>
<feature type="domain" description="Mannosyl-glycoprotein endo-beta-N-acetylglucosamidase-like" evidence="3">
    <location>
        <begin position="79"/>
        <end position="229"/>
    </location>
</feature>
<dbReference type="PROSITE" id="PS51257">
    <property type="entry name" value="PROKAR_LIPOPROTEIN"/>
    <property type="match status" value="1"/>
</dbReference>
<protein>
    <submittedName>
        <fullName evidence="4">Glucosaminidase domain-containing protein</fullName>
    </submittedName>
</protein>